<dbReference type="Proteomes" id="UP000244005">
    <property type="component" value="Unassembled WGS sequence"/>
</dbReference>
<dbReference type="AlphaFoldDB" id="A0A2R6XCH9"/>
<sequence length="97" mass="10722">MSNAKSVLEESQSVLVPCPDKSVPSNGMSKNLLDRSRILSNKACFKVLFLSARPVSKNKQPEIAAFSVNRPSLHGSRFSSLLNFHSTWYKVSLALLD</sequence>
<evidence type="ECO:0000313" key="2">
    <source>
        <dbReference type="Proteomes" id="UP000244005"/>
    </source>
</evidence>
<proteinExistence type="predicted"/>
<organism evidence="1 2">
    <name type="scientific">Marchantia polymorpha</name>
    <name type="common">Common liverwort</name>
    <name type="synonym">Marchantia aquatica</name>
    <dbReference type="NCBI Taxonomy" id="3197"/>
    <lineage>
        <taxon>Eukaryota</taxon>
        <taxon>Viridiplantae</taxon>
        <taxon>Streptophyta</taxon>
        <taxon>Embryophyta</taxon>
        <taxon>Marchantiophyta</taxon>
        <taxon>Marchantiopsida</taxon>
        <taxon>Marchantiidae</taxon>
        <taxon>Marchantiales</taxon>
        <taxon>Marchantiaceae</taxon>
        <taxon>Marchantia</taxon>
    </lineage>
</organism>
<accession>A0A2R6XCH9</accession>
<protein>
    <submittedName>
        <fullName evidence="1">Uncharacterized protein</fullName>
    </submittedName>
</protein>
<gene>
    <name evidence="1" type="ORF">MARPO_0023s0115</name>
</gene>
<keyword evidence="2" id="KW-1185">Reference proteome</keyword>
<dbReference type="EMBL" id="KZ772695">
    <property type="protein sequence ID" value="PTQ43808.1"/>
    <property type="molecule type" value="Genomic_DNA"/>
</dbReference>
<dbReference type="Gramene" id="Mp2g11490.1">
    <property type="protein sequence ID" value="Mp2g11490.1.cds1"/>
    <property type="gene ID" value="Mp2g11490"/>
</dbReference>
<evidence type="ECO:0000313" key="1">
    <source>
        <dbReference type="EMBL" id="PTQ43808.1"/>
    </source>
</evidence>
<name>A0A2R6XCH9_MARPO</name>
<reference evidence="2" key="1">
    <citation type="journal article" date="2017" name="Cell">
        <title>Insights into land plant evolution garnered from the Marchantia polymorpha genome.</title>
        <authorList>
            <person name="Bowman J.L."/>
            <person name="Kohchi T."/>
            <person name="Yamato K.T."/>
            <person name="Jenkins J."/>
            <person name="Shu S."/>
            <person name="Ishizaki K."/>
            <person name="Yamaoka S."/>
            <person name="Nishihama R."/>
            <person name="Nakamura Y."/>
            <person name="Berger F."/>
            <person name="Adam C."/>
            <person name="Aki S.S."/>
            <person name="Althoff F."/>
            <person name="Araki T."/>
            <person name="Arteaga-Vazquez M.A."/>
            <person name="Balasubrmanian S."/>
            <person name="Barry K."/>
            <person name="Bauer D."/>
            <person name="Boehm C.R."/>
            <person name="Briginshaw L."/>
            <person name="Caballero-Perez J."/>
            <person name="Catarino B."/>
            <person name="Chen F."/>
            <person name="Chiyoda S."/>
            <person name="Chovatia M."/>
            <person name="Davies K.M."/>
            <person name="Delmans M."/>
            <person name="Demura T."/>
            <person name="Dierschke T."/>
            <person name="Dolan L."/>
            <person name="Dorantes-Acosta A.E."/>
            <person name="Eklund D.M."/>
            <person name="Florent S.N."/>
            <person name="Flores-Sandoval E."/>
            <person name="Fujiyama A."/>
            <person name="Fukuzawa H."/>
            <person name="Galik B."/>
            <person name="Grimanelli D."/>
            <person name="Grimwood J."/>
            <person name="Grossniklaus U."/>
            <person name="Hamada T."/>
            <person name="Haseloff J."/>
            <person name="Hetherington A.J."/>
            <person name="Higo A."/>
            <person name="Hirakawa Y."/>
            <person name="Hundley H.N."/>
            <person name="Ikeda Y."/>
            <person name="Inoue K."/>
            <person name="Inoue S.I."/>
            <person name="Ishida S."/>
            <person name="Jia Q."/>
            <person name="Kakita M."/>
            <person name="Kanazawa T."/>
            <person name="Kawai Y."/>
            <person name="Kawashima T."/>
            <person name="Kennedy M."/>
            <person name="Kinose K."/>
            <person name="Kinoshita T."/>
            <person name="Kohara Y."/>
            <person name="Koide E."/>
            <person name="Komatsu K."/>
            <person name="Kopischke S."/>
            <person name="Kubo M."/>
            <person name="Kyozuka J."/>
            <person name="Lagercrantz U."/>
            <person name="Lin S.S."/>
            <person name="Lindquist E."/>
            <person name="Lipzen A.M."/>
            <person name="Lu C.W."/>
            <person name="De Luna E."/>
            <person name="Martienssen R.A."/>
            <person name="Minamino N."/>
            <person name="Mizutani M."/>
            <person name="Mizutani M."/>
            <person name="Mochizuki N."/>
            <person name="Monte I."/>
            <person name="Mosher R."/>
            <person name="Nagasaki H."/>
            <person name="Nakagami H."/>
            <person name="Naramoto S."/>
            <person name="Nishitani K."/>
            <person name="Ohtani M."/>
            <person name="Okamoto T."/>
            <person name="Okumura M."/>
            <person name="Phillips J."/>
            <person name="Pollak B."/>
            <person name="Reinders A."/>
            <person name="Rovekamp M."/>
            <person name="Sano R."/>
            <person name="Sawa S."/>
            <person name="Schmid M.W."/>
            <person name="Shirakawa M."/>
            <person name="Solano R."/>
            <person name="Spunde A."/>
            <person name="Suetsugu N."/>
            <person name="Sugano S."/>
            <person name="Sugiyama A."/>
            <person name="Sun R."/>
            <person name="Suzuki Y."/>
            <person name="Takenaka M."/>
            <person name="Takezawa D."/>
            <person name="Tomogane H."/>
            <person name="Tsuzuki M."/>
            <person name="Ueda T."/>
            <person name="Umeda M."/>
            <person name="Ward J.M."/>
            <person name="Watanabe Y."/>
            <person name="Yazaki K."/>
            <person name="Yokoyama R."/>
            <person name="Yoshitake Y."/>
            <person name="Yotsui I."/>
            <person name="Zachgo S."/>
            <person name="Schmutz J."/>
        </authorList>
    </citation>
    <scope>NUCLEOTIDE SEQUENCE [LARGE SCALE GENOMIC DNA]</scope>
    <source>
        <strain evidence="2">Tak-1</strain>
    </source>
</reference>